<sequence>MEHEPTKGWGRPEGGSKWSQIIWAGCCQRLERFPRGEEKLVQQVSSQALCVLLHCFSTSPLMKLLFHLHFTATLYLREGGDMVLDFK</sequence>
<dbReference type="AlphaFoldDB" id="A0A9N7YBJ2"/>
<dbReference type="EMBL" id="CADEAL010000437">
    <property type="protein sequence ID" value="CAB1420137.1"/>
    <property type="molecule type" value="Genomic_DNA"/>
</dbReference>
<name>A0A9N7YBJ2_PLEPL</name>
<comment type="caution">
    <text evidence="1">The sequence shown here is derived from an EMBL/GenBank/DDBJ whole genome shotgun (WGS) entry which is preliminary data.</text>
</comment>
<keyword evidence="2" id="KW-1185">Reference proteome</keyword>
<accession>A0A9N7YBJ2</accession>
<evidence type="ECO:0000313" key="2">
    <source>
        <dbReference type="Proteomes" id="UP001153269"/>
    </source>
</evidence>
<protein>
    <submittedName>
        <fullName evidence="1">Uncharacterized protein</fullName>
    </submittedName>
</protein>
<reference evidence="1" key="1">
    <citation type="submission" date="2020-03" db="EMBL/GenBank/DDBJ databases">
        <authorList>
            <person name="Weist P."/>
        </authorList>
    </citation>
    <scope>NUCLEOTIDE SEQUENCE</scope>
</reference>
<gene>
    <name evidence="1" type="ORF">PLEPLA_LOCUS8012</name>
</gene>
<evidence type="ECO:0000313" key="1">
    <source>
        <dbReference type="EMBL" id="CAB1420137.1"/>
    </source>
</evidence>
<organism evidence="1 2">
    <name type="scientific">Pleuronectes platessa</name>
    <name type="common">European plaice</name>
    <dbReference type="NCBI Taxonomy" id="8262"/>
    <lineage>
        <taxon>Eukaryota</taxon>
        <taxon>Metazoa</taxon>
        <taxon>Chordata</taxon>
        <taxon>Craniata</taxon>
        <taxon>Vertebrata</taxon>
        <taxon>Euteleostomi</taxon>
        <taxon>Actinopterygii</taxon>
        <taxon>Neopterygii</taxon>
        <taxon>Teleostei</taxon>
        <taxon>Neoteleostei</taxon>
        <taxon>Acanthomorphata</taxon>
        <taxon>Carangaria</taxon>
        <taxon>Pleuronectiformes</taxon>
        <taxon>Pleuronectoidei</taxon>
        <taxon>Pleuronectidae</taxon>
        <taxon>Pleuronectes</taxon>
    </lineage>
</organism>
<dbReference type="Proteomes" id="UP001153269">
    <property type="component" value="Unassembled WGS sequence"/>
</dbReference>
<proteinExistence type="predicted"/>